<evidence type="ECO:0000313" key="3">
    <source>
        <dbReference type="Proteomes" id="UP000192634"/>
    </source>
</evidence>
<feature type="signal peptide" evidence="1">
    <location>
        <begin position="1"/>
        <end position="25"/>
    </location>
</feature>
<dbReference type="AlphaFoldDB" id="A0A1W2B3L6"/>
<reference evidence="2 3" key="1">
    <citation type="submission" date="2017-04" db="EMBL/GenBank/DDBJ databases">
        <authorList>
            <person name="Afonso C.L."/>
            <person name="Miller P.J."/>
            <person name="Scott M.A."/>
            <person name="Spackman E."/>
            <person name="Goraichik I."/>
            <person name="Dimitrov K.M."/>
            <person name="Suarez D.L."/>
            <person name="Swayne D.E."/>
        </authorList>
    </citation>
    <scope>NUCLEOTIDE SEQUENCE [LARGE SCALE GENOMIC DNA]</scope>
    <source>
        <strain evidence="2 3">CGMCC 1.12511</strain>
    </source>
</reference>
<dbReference type="RefSeq" id="WP_084451230.1">
    <property type="nucleotide sequence ID" value="NZ_FWXN01000007.1"/>
</dbReference>
<dbReference type="EMBL" id="FWXN01000007">
    <property type="protein sequence ID" value="SMC67577.1"/>
    <property type="molecule type" value="Genomic_DNA"/>
</dbReference>
<evidence type="ECO:0000313" key="2">
    <source>
        <dbReference type="EMBL" id="SMC67577.1"/>
    </source>
</evidence>
<feature type="chain" id="PRO_5013094184" evidence="1">
    <location>
        <begin position="26"/>
        <end position="223"/>
    </location>
</feature>
<proteinExistence type="predicted"/>
<evidence type="ECO:0000256" key="1">
    <source>
        <dbReference type="SAM" id="SignalP"/>
    </source>
</evidence>
<dbReference type="OrthoDB" id="4862705at2"/>
<sequence>MLKRVAAAAALSLVPVAVTAVPAQAAYSCSVSTPSKVSITSPYKAITAKFSSGCLRYADWASWSVIHPTQGSFEYLYFDDSTSSDTMDWYDWNPMGTYTVRPEGAYDYNYNAMTQNSRKMTVKLGARQSISTSRSGRYVTVKGTSTRYSRTSYPSGFRAWPGTKVALRQKTCSSCSWKWVKSGTTDRYGRVTLKAYASTTRYWQLATVDSSTTWGRASTSARR</sequence>
<name>A0A1W2B3L6_9MICO</name>
<accession>A0A1W2B3L6</accession>
<organism evidence="2 3">
    <name type="scientific">Janibacter indicus</name>
    <dbReference type="NCBI Taxonomy" id="857417"/>
    <lineage>
        <taxon>Bacteria</taxon>
        <taxon>Bacillati</taxon>
        <taxon>Actinomycetota</taxon>
        <taxon>Actinomycetes</taxon>
        <taxon>Micrococcales</taxon>
        <taxon>Intrasporangiaceae</taxon>
        <taxon>Janibacter</taxon>
    </lineage>
</organism>
<dbReference type="PROSITE" id="PS51257">
    <property type="entry name" value="PROKAR_LIPOPROTEIN"/>
    <property type="match status" value="1"/>
</dbReference>
<protein>
    <submittedName>
        <fullName evidence="2">Uncharacterized protein</fullName>
    </submittedName>
</protein>
<dbReference type="Proteomes" id="UP000192634">
    <property type="component" value="Unassembled WGS sequence"/>
</dbReference>
<gene>
    <name evidence="2" type="ORF">SAMN06296429_10778</name>
</gene>
<keyword evidence="1" id="KW-0732">Signal</keyword>